<dbReference type="FunFam" id="3.30.559.10:FF:000012">
    <property type="entry name" value="Non-ribosomal peptide synthetase"/>
    <property type="match status" value="1"/>
</dbReference>
<dbReference type="InterPro" id="IPR020845">
    <property type="entry name" value="AMP-binding_CS"/>
</dbReference>
<proteinExistence type="predicted"/>
<dbReference type="Gene3D" id="1.10.1200.10">
    <property type="entry name" value="ACP-like"/>
    <property type="match status" value="1"/>
</dbReference>
<accession>S5UAK4</accession>
<dbReference type="EC" id="6.2.1.3" evidence="5"/>
<dbReference type="PANTHER" id="PTHR45527">
    <property type="entry name" value="NONRIBOSOMAL PEPTIDE SYNTHETASE"/>
    <property type="match status" value="1"/>
</dbReference>
<dbReference type="SUPFAM" id="SSF52777">
    <property type="entry name" value="CoA-dependent acyltransferases"/>
    <property type="match status" value="4"/>
</dbReference>
<dbReference type="NCBIfam" id="TIGR01733">
    <property type="entry name" value="AA-adenyl-dom"/>
    <property type="match status" value="2"/>
</dbReference>
<dbReference type="InterPro" id="IPR001031">
    <property type="entry name" value="Thioesterase"/>
</dbReference>
<comment type="cofactor">
    <cofactor evidence="1">
        <name>pantetheine 4'-phosphate</name>
        <dbReference type="ChEBI" id="CHEBI:47942"/>
    </cofactor>
</comment>
<dbReference type="InterPro" id="IPR023213">
    <property type="entry name" value="CAT-like_dom_sf"/>
</dbReference>
<feature type="domain" description="Carrier" evidence="4">
    <location>
        <begin position="912"/>
        <end position="987"/>
    </location>
</feature>
<dbReference type="Gene3D" id="3.30.300.30">
    <property type="match status" value="2"/>
</dbReference>
<dbReference type="Gene3D" id="3.30.559.10">
    <property type="entry name" value="Chloramphenicol acetyltransferase-like domain"/>
    <property type="match status" value="2"/>
</dbReference>
<dbReference type="InterPro" id="IPR042099">
    <property type="entry name" value="ANL_N_sf"/>
</dbReference>
<dbReference type="FunFam" id="3.30.300.30:FF:000010">
    <property type="entry name" value="Enterobactin synthetase component F"/>
    <property type="match status" value="2"/>
</dbReference>
<dbReference type="SMART" id="SM00823">
    <property type="entry name" value="PKS_PP"/>
    <property type="match status" value="2"/>
</dbReference>
<dbReference type="InterPro" id="IPR036736">
    <property type="entry name" value="ACP-like_sf"/>
</dbReference>
<dbReference type="CDD" id="cd19540">
    <property type="entry name" value="LCL_NRPS-like"/>
    <property type="match status" value="1"/>
</dbReference>
<evidence type="ECO:0000256" key="3">
    <source>
        <dbReference type="ARBA" id="ARBA00022553"/>
    </source>
</evidence>
<feature type="domain" description="Carrier" evidence="4">
    <location>
        <begin position="1933"/>
        <end position="2008"/>
    </location>
</feature>
<dbReference type="Gene3D" id="3.40.50.1820">
    <property type="entry name" value="alpha/beta hydrolase"/>
    <property type="match status" value="1"/>
</dbReference>
<dbReference type="Gene3D" id="3.40.50.12780">
    <property type="entry name" value="N-terminal domain of ligase-like"/>
    <property type="match status" value="1"/>
</dbReference>
<dbReference type="GO" id="GO:0004467">
    <property type="term" value="F:long-chain fatty acid-CoA ligase activity"/>
    <property type="evidence" value="ECO:0007669"/>
    <property type="project" value="UniProtKB-EC"/>
</dbReference>
<dbReference type="CDD" id="cd12117">
    <property type="entry name" value="A_NRPS_Srf_like"/>
    <property type="match status" value="1"/>
</dbReference>
<sequence length="2276" mass="246679">MARSDIADILPLTPLQEGLLFHTLYDEQARDAYLGQHAFELDGDLDVEALRAAAEGVLRMHGNLRASFRYKGLSRTVQVIPRAVAVPWQYIDSSDRPEEAERVVAEDRRTRFDVTKGPLLRFTVVKLGPQRHLFLLTYHHMLLDGWSTPLLLGELMKLYQSKGDPSALPAVRPYKDYLAWLSKQDVSVAKDAWRDAMSGLEEPTRVASDPNAVAVPEMTEFSLDDAVYQRLRIRGVTLSTAVQCAWALVLAQVTGRDDVVFGMPVAGRPPELPGVERMIGLFINTVPVRIRLRPSETLGELLSRVQGEQAALLPYQYLGLSEIQRACGRGELFDTSMAFENYPVAPDTVDSPRGDALQVRKRRGVDTGHYPLTLIAVSRSDLRFRLNRRPDVAPGVDVADLLVRTLTAIADQPDLRLAQLPGPSAVQHATSEGTPGVVSRDFEEVARRTPDAIAVTFGSEKLTYRELDRRANQMARSLVGRGVRRGDFVAIQLPRSIDLVVALLGVLKAGAAYVPLDLKNPAARTERVLADARPVVVLTEAGDLAGYSDDALTDVELDPSDAAYMIYTSGSTGVPKGVLVEHRSIDRIATGIPGVSLTSSDVVAQLAPVAFDATTFELWGALLNGATLAIAPPSALSVGELKTFLTDAGVTALWLTAGLFHEVVEQDITALSGLRYLLAGGDVLSPSACSAVRAAYPELVVINGYGPTETTTFAATHVVDAPNTTVPIGRPVTATQLYVLDGWLRPVPQGVTGELYIAGGGLARGYHDRRGLTAERFVAAADGGRMYRTGDLVRWNSSGDLEFVGRADSQVKVRGFRIELGEIEAALAAHPAVDTAAVIVRADRPGDKRIVAYVRPAVDPVVLRAHLASVVPDFMVPAAFVTVTEFPLTGNGKLDRRALPPPEYGDGRTHAAARSPREEILCEIFADVLGVDRVGVDSSFFDLGGHSLLATRLVSRVRSTLNVEMSIRQLYDSPTVAGLSQALDDSAGARTRVTAVSRPERVPLSSAQQRLWFIDRLEGPSPSYNVPSALRLRGPLDATALRAALCDVITRHESLRTIYAEDQHGPHQVVLSEFATPLVVMDVSEDELSMALSGAARYSFDTAKEIPIRATLFRLSPEEHVLLTVVHHIATDGWSMPVLARDLSHAYTARHAGHEPGWAPLAVQYIDYTVWQREVLGFEDDPDSVISAELAYWRKTLAGLPEEIALPVDRPRPRTASYEGSGIRFDIPLELHGKLAAVARNRHVSLFMVVQAAVATLLHRLGAGDDIALGSPIAGRTDDSLDSLVGFFVNTLVLRNDLSGDPSFAELLTRVRDTDLAAYAHQNVPFERLVEVLNPERSLARHPLFQVMLAYNNTDFGTSEEPASGLAISQERVDTRTSKFDLLFAFTEGQGGGLRGELRFATALFDHTTAQSIVDRLLLVLDAVAADPAVRVSAVNVLASHEQDLVVDGGAQQLPSSPVPALFERQAALRPSAAAVQAESGTLTYADLNERANHLAWHLISQGIGPDHLVAVLLPRGEWLPAAMLGILKAGAGYLPIDVTYPEDRIAEILADAAPSFMVDAEWAAGRSDNPPYTAGDANPSYVIYTSGSTGKPKGVVMTNLALRNLLAWHSSAVPGEPGDRVSQFTAVSFDVSVQEILSTLTTGKTLVVPDEDTRRDPARLAAWLDRTRVNEFYAPNLVINAVFEAGLSLSSLKHVVQGGEAFVISEAMRAAHVPGRRLHNHYGPSETHAITGYALPEEPESWEAVTPIGKPIPNTQAHILDTRLCPVPPGVPGELYLAGDALARGYLNRPALTAERFIAFPDGRRAYRTGDIVRRTRTGDLVYLGRADKQVKVRGFRIEPGEIEARLTAHTDVSQAAVVVREDRPGDRRLVAYVVGTASADVLRKTLSDALPNYMVPSAFVHLDELPLTPNGKLDWRALPAPDFSGIRESRQPRTPREEVLCGLFAEILGVEGVGIDDDFFELGGHSILAAKLAGRIRAELGFELTVRNLFETPTVAGLTGSSANERSSLDPLLALRRNGSAQPVFCMHPGGGIGWSYARLVRHLNPSVPVYALQASGFSSDSALPSSVEEMASSYVAHILSVQPSGPYRIVGWSFGGLVAHAVATHLQSLGHEVSLLALLDAFPPTTSAGDLDSFAVLAANMRASGFAFDEDELREDEQAVLKAFTQFLRQENMAVSLAYLDEEELVNAKNVYLNNIRLMRRYTPAKFEGDVVFVAATRVAPDKLDRARPEAWNPYITGTLTSHPVATTHENLLVEPDAVAEVAAVLNAHLETS</sequence>
<dbReference type="GO" id="GO:0044550">
    <property type="term" value="P:secondary metabolite biosynthetic process"/>
    <property type="evidence" value="ECO:0007669"/>
    <property type="project" value="TreeGrafter"/>
</dbReference>
<dbReference type="EMBL" id="KF264539">
    <property type="protein sequence ID" value="AGS49329.1"/>
    <property type="molecule type" value="Genomic_DNA"/>
</dbReference>
<evidence type="ECO:0000256" key="1">
    <source>
        <dbReference type="ARBA" id="ARBA00001957"/>
    </source>
</evidence>
<dbReference type="SMART" id="SM00824">
    <property type="entry name" value="PKS_TE"/>
    <property type="match status" value="1"/>
</dbReference>
<evidence type="ECO:0000259" key="4">
    <source>
        <dbReference type="PROSITE" id="PS50075"/>
    </source>
</evidence>
<evidence type="ECO:0000313" key="5">
    <source>
        <dbReference type="EMBL" id="AGS49329.1"/>
    </source>
</evidence>
<keyword evidence="3" id="KW-0597">Phosphoprotein</keyword>
<dbReference type="PROSITE" id="PS00455">
    <property type="entry name" value="AMP_BINDING"/>
    <property type="match status" value="2"/>
</dbReference>
<dbReference type="PROSITE" id="PS00012">
    <property type="entry name" value="PHOSPHOPANTETHEINE"/>
    <property type="match status" value="2"/>
</dbReference>
<dbReference type="GO" id="GO:0043041">
    <property type="term" value="P:amino acid activation for nonribosomal peptide biosynthetic process"/>
    <property type="evidence" value="ECO:0007669"/>
    <property type="project" value="TreeGrafter"/>
</dbReference>
<dbReference type="PANTHER" id="PTHR45527:SF1">
    <property type="entry name" value="FATTY ACID SYNTHASE"/>
    <property type="match status" value="1"/>
</dbReference>
<dbReference type="Gene3D" id="3.30.559.30">
    <property type="entry name" value="Nonribosomal peptide synthetase, condensation domain"/>
    <property type="match status" value="2"/>
</dbReference>
<reference evidence="5" key="1">
    <citation type="journal article" date="2013" name="Proc. Natl. Acad. Sci. U.S.A.">
        <title>Mapping gene clusters within arrayed metagenomic libraries to expand the structural diversity of biomedically relevant natural products.</title>
        <authorList>
            <person name="Owen J.G."/>
            <person name="Reddy B.V."/>
            <person name="Ternei M.A."/>
            <person name="Charlop-Powers Z."/>
            <person name="Calle P.Y."/>
            <person name="Kim J.H."/>
            <person name="Brady S.F."/>
        </authorList>
    </citation>
    <scope>NUCLEOTIDE SEQUENCE</scope>
</reference>
<evidence type="ECO:0000256" key="2">
    <source>
        <dbReference type="ARBA" id="ARBA00022450"/>
    </source>
</evidence>
<dbReference type="InterPro" id="IPR010071">
    <property type="entry name" value="AA_adenyl_dom"/>
</dbReference>
<dbReference type="InterPro" id="IPR020802">
    <property type="entry name" value="TesA-like"/>
</dbReference>
<dbReference type="GO" id="GO:0005737">
    <property type="term" value="C:cytoplasm"/>
    <property type="evidence" value="ECO:0007669"/>
    <property type="project" value="TreeGrafter"/>
</dbReference>
<dbReference type="GO" id="GO:0031177">
    <property type="term" value="F:phosphopantetheine binding"/>
    <property type="evidence" value="ECO:0007669"/>
    <property type="project" value="InterPro"/>
</dbReference>
<dbReference type="InterPro" id="IPR001242">
    <property type="entry name" value="Condensation_dom"/>
</dbReference>
<name>S5UAK4_9BACT</name>
<dbReference type="SUPFAM" id="SSF53474">
    <property type="entry name" value="alpha/beta-Hydrolases"/>
    <property type="match status" value="1"/>
</dbReference>
<dbReference type="InterPro" id="IPR025110">
    <property type="entry name" value="AMP-bd_C"/>
</dbReference>
<dbReference type="Pfam" id="PF00975">
    <property type="entry name" value="Thioesterase"/>
    <property type="match status" value="1"/>
</dbReference>
<dbReference type="GO" id="GO:0072330">
    <property type="term" value="P:monocarboxylic acid biosynthetic process"/>
    <property type="evidence" value="ECO:0007669"/>
    <property type="project" value="UniProtKB-ARBA"/>
</dbReference>
<dbReference type="InterPro" id="IPR029058">
    <property type="entry name" value="AB_hydrolase_fold"/>
</dbReference>
<dbReference type="SUPFAM" id="SSF47336">
    <property type="entry name" value="ACP-like"/>
    <property type="match status" value="2"/>
</dbReference>
<dbReference type="Pfam" id="PF13193">
    <property type="entry name" value="AMP-binding_C"/>
    <property type="match status" value="2"/>
</dbReference>
<keyword evidence="5" id="KW-0436">Ligase</keyword>
<keyword evidence="2" id="KW-0596">Phosphopantetheine</keyword>
<dbReference type="Pfam" id="PF00668">
    <property type="entry name" value="Condensation"/>
    <property type="match status" value="2"/>
</dbReference>
<organism evidence="5">
    <name type="scientific">uncultured bacterium esnapd2</name>
    <dbReference type="NCBI Taxonomy" id="1366601"/>
    <lineage>
        <taxon>Bacteria</taxon>
        <taxon>environmental samples</taxon>
    </lineage>
</organism>
<dbReference type="CDD" id="cd19543">
    <property type="entry name" value="DCL_NRPS"/>
    <property type="match status" value="1"/>
</dbReference>
<protein>
    <submittedName>
        <fullName evidence="5">Long-chain-fatty-acid--CoA ligase</fullName>
        <ecNumber evidence="5">6.2.1.3</ecNumber>
    </submittedName>
</protein>
<dbReference type="SUPFAM" id="SSF56801">
    <property type="entry name" value="Acetyl-CoA synthetase-like"/>
    <property type="match status" value="2"/>
</dbReference>
<dbReference type="InterPro" id="IPR045851">
    <property type="entry name" value="AMP-bd_C_sf"/>
</dbReference>
<dbReference type="Pfam" id="PF00550">
    <property type="entry name" value="PP-binding"/>
    <property type="match status" value="2"/>
</dbReference>
<dbReference type="Gene3D" id="3.40.50.980">
    <property type="match status" value="2"/>
</dbReference>
<dbReference type="InterPro" id="IPR000873">
    <property type="entry name" value="AMP-dep_synth/lig_dom"/>
</dbReference>
<dbReference type="Pfam" id="PF00501">
    <property type="entry name" value="AMP-binding"/>
    <property type="match status" value="2"/>
</dbReference>
<dbReference type="FunFam" id="1.10.1200.10:FF:000016">
    <property type="entry name" value="Non-ribosomal peptide synthase"/>
    <property type="match status" value="2"/>
</dbReference>
<dbReference type="InterPro" id="IPR006162">
    <property type="entry name" value="Ppantetheine_attach_site"/>
</dbReference>
<dbReference type="PROSITE" id="PS50075">
    <property type="entry name" value="CARRIER"/>
    <property type="match status" value="2"/>
</dbReference>
<dbReference type="InterPro" id="IPR009081">
    <property type="entry name" value="PP-bd_ACP"/>
</dbReference>
<dbReference type="InterPro" id="IPR020806">
    <property type="entry name" value="PKS_PP-bd"/>
</dbReference>
<dbReference type="Gene3D" id="2.30.38.10">
    <property type="entry name" value="Luciferase, Domain 3"/>
    <property type="match status" value="1"/>
</dbReference>